<keyword evidence="1" id="KW-1133">Transmembrane helix</keyword>
<dbReference type="EMBL" id="CP017675">
    <property type="protein sequence ID" value="APB33411.1"/>
    <property type="molecule type" value="Genomic_DNA"/>
</dbReference>
<evidence type="ECO:0000256" key="1">
    <source>
        <dbReference type="SAM" id="Phobius"/>
    </source>
</evidence>
<keyword evidence="1" id="KW-0472">Membrane</keyword>
<reference evidence="3 4" key="1">
    <citation type="submission" date="2016-10" db="EMBL/GenBank/DDBJ databases">
        <title>Description of Gloeomargarita lithophora gen. nov., sp. nov., a thylakoid-bearing basal-branching cyanobacterium with intracellular carbonates, and proposal for Gloeomargaritales ord. nov.</title>
        <authorList>
            <person name="Moreira D."/>
            <person name="Tavera R."/>
            <person name="Benzerara K."/>
            <person name="Skouri-Panet F."/>
            <person name="Couradeau E."/>
            <person name="Gerard E."/>
            <person name="Loussert C."/>
            <person name="Novelo E."/>
            <person name="Zivanovic Y."/>
            <person name="Lopez-Garcia P."/>
        </authorList>
    </citation>
    <scope>NUCLEOTIDE SEQUENCE [LARGE SCALE GENOMIC DNA]</scope>
    <source>
        <strain evidence="3 4">D10</strain>
    </source>
</reference>
<dbReference type="InterPro" id="IPR005182">
    <property type="entry name" value="YdbS-like_PH"/>
</dbReference>
<organism evidence="3 4">
    <name type="scientific">Gloeomargarita lithophora Alchichica-D10</name>
    <dbReference type="NCBI Taxonomy" id="1188229"/>
    <lineage>
        <taxon>Bacteria</taxon>
        <taxon>Bacillati</taxon>
        <taxon>Cyanobacteriota</taxon>
        <taxon>Cyanophyceae</taxon>
        <taxon>Gloeomargaritales</taxon>
        <taxon>Gloeomargaritaceae</taxon>
        <taxon>Gloeomargarita</taxon>
    </lineage>
</organism>
<sequence>MGIREDVIFEGGPHRGDLILNLVLGFTLIWLPLTIGAVTRALWLRYRITSRRVTVNGGWLGQNRSDVIYSEITKVVTISRGFGFWGDMVITLKDGKRLELRSLPRFRELASYITERIDPQARQASTPLGQAT</sequence>
<proteinExistence type="predicted"/>
<keyword evidence="1" id="KW-0812">Transmembrane</keyword>
<protein>
    <submittedName>
        <fullName evidence="3">Ribonuclease P</fullName>
    </submittedName>
</protein>
<dbReference type="PANTHER" id="PTHR35688">
    <property type="entry name" value="NAD(P)-LINKED OXIDOREDUCTASE SUPERFAMILY PROTEIN"/>
    <property type="match status" value="1"/>
</dbReference>
<feature type="transmembrane region" description="Helical" evidence="1">
    <location>
        <begin position="18"/>
        <end position="43"/>
    </location>
</feature>
<dbReference type="PANTHER" id="PTHR35688:SF2">
    <property type="entry name" value="NAD(P)-LINKED OXIDOREDUCTASE SUPERFAMILY PROTEIN"/>
    <property type="match status" value="1"/>
</dbReference>
<dbReference type="RefSeq" id="WP_071454001.1">
    <property type="nucleotide sequence ID" value="NZ_CP017675.1"/>
</dbReference>
<name>A0A1J0ABV6_9CYAN</name>
<gene>
    <name evidence="3" type="ORF">GlitD10_1091</name>
</gene>
<dbReference type="AlphaFoldDB" id="A0A1J0ABV6"/>
<feature type="domain" description="YdbS-like PH" evidence="2">
    <location>
        <begin position="44"/>
        <end position="113"/>
    </location>
</feature>
<evidence type="ECO:0000313" key="4">
    <source>
        <dbReference type="Proteomes" id="UP000180235"/>
    </source>
</evidence>
<evidence type="ECO:0000313" key="3">
    <source>
        <dbReference type="EMBL" id="APB33411.1"/>
    </source>
</evidence>
<dbReference type="Pfam" id="PF03703">
    <property type="entry name" value="bPH_2"/>
    <property type="match status" value="1"/>
</dbReference>
<dbReference type="STRING" id="1188229.GlitD10_1091"/>
<keyword evidence="4" id="KW-1185">Reference proteome</keyword>
<dbReference type="KEGG" id="glt:GlitD10_1091"/>
<evidence type="ECO:0000259" key="2">
    <source>
        <dbReference type="Pfam" id="PF03703"/>
    </source>
</evidence>
<accession>A0A1J0ABV6</accession>
<dbReference type="Proteomes" id="UP000180235">
    <property type="component" value="Chromosome"/>
</dbReference>
<dbReference type="OrthoDB" id="512269at2"/>